<feature type="transmembrane region" description="Helical" evidence="5">
    <location>
        <begin position="318"/>
        <end position="339"/>
    </location>
</feature>
<feature type="transmembrane region" description="Helical" evidence="5">
    <location>
        <begin position="269"/>
        <end position="287"/>
    </location>
</feature>
<keyword evidence="2 5" id="KW-0812">Transmembrane</keyword>
<organism evidence="7 8">
    <name type="scientific">Amycolatopsis acididurans</name>
    <dbReference type="NCBI Taxonomy" id="2724524"/>
    <lineage>
        <taxon>Bacteria</taxon>
        <taxon>Bacillati</taxon>
        <taxon>Actinomycetota</taxon>
        <taxon>Actinomycetes</taxon>
        <taxon>Pseudonocardiales</taxon>
        <taxon>Pseudonocardiaceae</taxon>
        <taxon>Amycolatopsis</taxon>
    </lineage>
</organism>
<feature type="transmembrane region" description="Helical" evidence="5">
    <location>
        <begin position="60"/>
        <end position="85"/>
    </location>
</feature>
<comment type="subcellular location">
    <subcellularLocation>
        <location evidence="1">Membrane</location>
        <topology evidence="1">Multi-pass membrane protein</topology>
    </subcellularLocation>
</comment>
<feature type="transmembrane region" description="Helical" evidence="5">
    <location>
        <begin position="152"/>
        <end position="169"/>
    </location>
</feature>
<gene>
    <name evidence="7" type="ORF">HFP15_11215</name>
</gene>
<keyword evidence="3 5" id="KW-1133">Transmembrane helix</keyword>
<comment type="caution">
    <text evidence="7">The sequence shown here is derived from an EMBL/GenBank/DDBJ whole genome shotgun (WGS) entry which is preliminary data.</text>
</comment>
<reference evidence="7 8" key="1">
    <citation type="submission" date="2020-04" db="EMBL/GenBank/DDBJ databases">
        <title>Novel species.</title>
        <authorList>
            <person name="Teo W.F.A."/>
            <person name="Lipun K."/>
            <person name="Srisuk N."/>
            <person name="Duangmal K."/>
        </authorList>
    </citation>
    <scope>NUCLEOTIDE SEQUENCE [LARGE SCALE GENOMIC DNA]</scope>
    <source>
        <strain evidence="7 8">K13G38</strain>
    </source>
</reference>
<proteinExistence type="predicted"/>
<keyword evidence="4 5" id="KW-0472">Membrane</keyword>
<evidence type="ECO:0000256" key="2">
    <source>
        <dbReference type="ARBA" id="ARBA00022692"/>
    </source>
</evidence>
<protein>
    <submittedName>
        <fullName evidence="7">FUSC family protein</fullName>
    </submittedName>
</protein>
<evidence type="ECO:0000259" key="6">
    <source>
        <dbReference type="Pfam" id="PF13515"/>
    </source>
</evidence>
<evidence type="ECO:0000313" key="7">
    <source>
        <dbReference type="EMBL" id="NKQ53449.1"/>
    </source>
</evidence>
<evidence type="ECO:0000256" key="4">
    <source>
        <dbReference type="ARBA" id="ARBA00023136"/>
    </source>
</evidence>
<evidence type="ECO:0000256" key="3">
    <source>
        <dbReference type="ARBA" id="ARBA00022989"/>
    </source>
</evidence>
<dbReference type="EMBL" id="JAAXLS010000005">
    <property type="protein sequence ID" value="NKQ53449.1"/>
    <property type="molecule type" value="Genomic_DNA"/>
</dbReference>
<evidence type="ECO:0000313" key="8">
    <source>
        <dbReference type="Proteomes" id="UP000715441"/>
    </source>
</evidence>
<dbReference type="Pfam" id="PF13515">
    <property type="entry name" value="FUSC_2"/>
    <property type="match status" value="1"/>
</dbReference>
<feature type="domain" description="Integral membrane bound transporter" evidence="6">
    <location>
        <begin position="233"/>
        <end position="357"/>
    </location>
</feature>
<sequence>MRSLTTSLLREGCFVSILLVKYLDGHDLRRALAPHGWWRLRPVSGPVGISALRAMTGANIVLVAVVLAGHTALAPAAAFGGMTAIHARFEPYPVRARMLAAIGGGLVLAVALGSLASAAGWGPLPGTLLVACVAAAAKLLTDAIRSGPPGGLIFVFAAGTTAVLPADWGTAGVQVGVAAAGALTAWFVAHVGWLFSRSGHEQPTAWRAGVRAAFSRSSHELPRAAKVGGAVLIAGLLADLCGLGHPYWAMIAAAAVLQSTHLRHTVHRTIQRVTGTLAGVVIAWLLLGLDLPMPVKLAMIVAALLCAELTVVRNYALAMLFVTPLTLLLGSLISNAGAVGMASDRLLDTVLGAVAGLGVALIRPGRGYQLAAT</sequence>
<evidence type="ECO:0000256" key="1">
    <source>
        <dbReference type="ARBA" id="ARBA00004141"/>
    </source>
</evidence>
<dbReference type="Proteomes" id="UP000715441">
    <property type="component" value="Unassembled WGS sequence"/>
</dbReference>
<dbReference type="InterPro" id="IPR049453">
    <property type="entry name" value="Memb_transporter_dom"/>
</dbReference>
<evidence type="ECO:0000256" key="5">
    <source>
        <dbReference type="SAM" id="Phobius"/>
    </source>
</evidence>
<keyword evidence="8" id="KW-1185">Reference proteome</keyword>
<feature type="transmembrane region" description="Helical" evidence="5">
    <location>
        <begin position="175"/>
        <end position="195"/>
    </location>
</feature>
<accession>A0ABX1J1C2</accession>
<name>A0ABX1J1C2_9PSEU</name>
<feature type="transmembrane region" description="Helical" evidence="5">
    <location>
        <begin position="97"/>
        <end position="116"/>
    </location>
</feature>